<feature type="region of interest" description="Disordered" evidence="1">
    <location>
        <begin position="1"/>
        <end position="22"/>
    </location>
</feature>
<comment type="caution">
    <text evidence="2">The sequence shown here is derived from an EMBL/GenBank/DDBJ whole genome shotgun (WGS) entry which is preliminary data.</text>
</comment>
<sequence>MPRQLEASDSEQQNTIDPVDGGGIIRASRHVRSICAKHATCNIDDDDDEDDSNVPSVDRQYHPAGERHAGSIGAFLLLGLARSTSDGFGPARRQMNRASELSSLSSGFGDGDIVVPELFIKPPPAASINVRQSTTGMGRRFSWMSRGGSSRDTVYTESSEDSPPRFRSVTSWVNQQAGRVKRGQLRAEAAGGGDDDDPPPVPQLPGQLGVPGMHNPPAEQSFTLMMHDGETPRPVESTLAAADAFKSGGNAASTASAAGMTRVSPAL</sequence>
<feature type="compositionally biased region" description="Low complexity" evidence="1">
    <location>
        <begin position="248"/>
        <end position="259"/>
    </location>
</feature>
<feature type="region of interest" description="Disordered" evidence="1">
    <location>
        <begin position="41"/>
        <end position="65"/>
    </location>
</feature>
<evidence type="ECO:0000313" key="3">
    <source>
        <dbReference type="Proteomes" id="UP001217918"/>
    </source>
</evidence>
<accession>A0AAD9MCN0</accession>
<proteinExistence type="predicted"/>
<name>A0AAD9MCN0_9PEZI</name>
<evidence type="ECO:0000313" key="2">
    <source>
        <dbReference type="EMBL" id="KAK2070095.1"/>
    </source>
</evidence>
<feature type="region of interest" description="Disordered" evidence="1">
    <location>
        <begin position="139"/>
        <end position="220"/>
    </location>
</feature>
<organism evidence="2 3">
    <name type="scientific">Phyllachora maydis</name>
    <dbReference type="NCBI Taxonomy" id="1825666"/>
    <lineage>
        <taxon>Eukaryota</taxon>
        <taxon>Fungi</taxon>
        <taxon>Dikarya</taxon>
        <taxon>Ascomycota</taxon>
        <taxon>Pezizomycotina</taxon>
        <taxon>Sordariomycetes</taxon>
        <taxon>Sordariomycetidae</taxon>
        <taxon>Phyllachorales</taxon>
        <taxon>Phyllachoraceae</taxon>
        <taxon>Phyllachora</taxon>
    </lineage>
</organism>
<gene>
    <name evidence="2" type="ORF">P8C59_004623</name>
</gene>
<feature type="region of interest" description="Disordered" evidence="1">
    <location>
        <begin position="248"/>
        <end position="267"/>
    </location>
</feature>
<dbReference type="AlphaFoldDB" id="A0AAD9MCN0"/>
<dbReference type="EMBL" id="JAQQPM010000003">
    <property type="protein sequence ID" value="KAK2070095.1"/>
    <property type="molecule type" value="Genomic_DNA"/>
</dbReference>
<dbReference type="Proteomes" id="UP001217918">
    <property type="component" value="Unassembled WGS sequence"/>
</dbReference>
<reference evidence="2" key="1">
    <citation type="journal article" date="2023" name="Mol. Plant Microbe Interact.">
        <title>Elucidating the Obligate Nature and Biological Capacity of an Invasive Fungal Corn Pathogen.</title>
        <authorList>
            <person name="MacCready J.S."/>
            <person name="Roggenkamp E.M."/>
            <person name="Gdanetz K."/>
            <person name="Chilvers M.I."/>
        </authorList>
    </citation>
    <scope>NUCLEOTIDE SEQUENCE</scope>
    <source>
        <strain evidence="2">PM02</strain>
    </source>
</reference>
<keyword evidence="3" id="KW-1185">Reference proteome</keyword>
<protein>
    <submittedName>
        <fullName evidence="2">Uncharacterized protein</fullName>
    </submittedName>
</protein>
<evidence type="ECO:0000256" key="1">
    <source>
        <dbReference type="SAM" id="MobiDB-lite"/>
    </source>
</evidence>
<feature type="compositionally biased region" description="Acidic residues" evidence="1">
    <location>
        <begin position="43"/>
        <end position="52"/>
    </location>
</feature>
<feature type="compositionally biased region" description="Polar residues" evidence="1">
    <location>
        <begin position="168"/>
        <end position="177"/>
    </location>
</feature>
<feature type="compositionally biased region" description="Polar residues" evidence="1">
    <location>
        <begin position="147"/>
        <end position="157"/>
    </location>
</feature>